<gene>
    <name evidence="2" type="ordered locus">RPC_2621</name>
</gene>
<feature type="transmembrane region" description="Helical" evidence="1">
    <location>
        <begin position="57"/>
        <end position="77"/>
    </location>
</feature>
<dbReference type="HOGENOM" id="CLU_2556067_0_0_5"/>
<protein>
    <submittedName>
        <fullName evidence="2">Uncharacterized protein</fullName>
    </submittedName>
</protein>
<keyword evidence="1" id="KW-0472">Membrane</keyword>
<evidence type="ECO:0000313" key="2">
    <source>
        <dbReference type="EMBL" id="ABD88171.1"/>
    </source>
</evidence>
<keyword evidence="1" id="KW-1133">Transmembrane helix</keyword>
<proteinExistence type="predicted"/>
<sequence>MRSGTACASLFSRATCLRPVGRFLCRSRWRAKMSESSLDGRFDLPGSSVPARLRRQILALVPYAALALIAAVIFGTLSNHPF</sequence>
<evidence type="ECO:0000256" key="1">
    <source>
        <dbReference type="SAM" id="Phobius"/>
    </source>
</evidence>
<dbReference type="EMBL" id="CP000301">
    <property type="protein sequence ID" value="ABD88171.1"/>
    <property type="molecule type" value="Genomic_DNA"/>
</dbReference>
<name>Q214L5_RHOPB</name>
<keyword evidence="1" id="KW-0812">Transmembrane</keyword>
<dbReference type="AlphaFoldDB" id="Q214L5"/>
<organism evidence="2">
    <name type="scientific">Rhodopseudomonas palustris (strain BisB18)</name>
    <dbReference type="NCBI Taxonomy" id="316056"/>
    <lineage>
        <taxon>Bacteria</taxon>
        <taxon>Pseudomonadati</taxon>
        <taxon>Pseudomonadota</taxon>
        <taxon>Alphaproteobacteria</taxon>
        <taxon>Hyphomicrobiales</taxon>
        <taxon>Nitrobacteraceae</taxon>
        <taxon>Rhodopseudomonas</taxon>
    </lineage>
</organism>
<reference evidence="2" key="1">
    <citation type="submission" date="2006-03" db="EMBL/GenBank/DDBJ databases">
        <title>Complete sequence of Rhodopseudomonas palustris BisB18.</title>
        <authorList>
            <consortium name="US DOE Joint Genome Institute"/>
            <person name="Copeland A."/>
            <person name="Lucas S."/>
            <person name="Lapidus A."/>
            <person name="Barry K."/>
            <person name="Detter J.C."/>
            <person name="Glavina del Rio T."/>
            <person name="Hammon N."/>
            <person name="Israni S."/>
            <person name="Dalin E."/>
            <person name="Tice H."/>
            <person name="Pitluck S."/>
            <person name="Chain P."/>
            <person name="Malfatti S."/>
            <person name="Shin M."/>
            <person name="Vergez L."/>
            <person name="Schmutz J."/>
            <person name="Larimer F."/>
            <person name="Land M."/>
            <person name="Hauser L."/>
            <person name="Pelletier D.A."/>
            <person name="Kyrpides N."/>
            <person name="Anderson I."/>
            <person name="Oda Y."/>
            <person name="Harwood C.S."/>
            <person name="Richardson P."/>
        </authorList>
    </citation>
    <scope>NUCLEOTIDE SEQUENCE [LARGE SCALE GENOMIC DNA]</scope>
    <source>
        <strain evidence="2">BisB18</strain>
    </source>
</reference>
<accession>Q214L5</accession>
<dbReference type="KEGG" id="rpc:RPC_2621"/>